<dbReference type="Pfam" id="PF08891">
    <property type="entry name" value="YfcL"/>
    <property type="match status" value="1"/>
</dbReference>
<dbReference type="RefSeq" id="WP_176487021.1">
    <property type="nucleotide sequence ID" value="NZ_BLXO01000001.1"/>
</dbReference>
<name>A0A6L2ZL64_9ENTR</name>
<dbReference type="EMBL" id="BLXO01000001">
    <property type="protein sequence ID" value="GFN45080.1"/>
    <property type="molecule type" value="Genomic_DNA"/>
</dbReference>
<evidence type="ECO:0000313" key="1">
    <source>
        <dbReference type="EMBL" id="GFN45080.1"/>
    </source>
</evidence>
<organism evidence="1 2">
    <name type="scientific">Candidatus Regiella insecticola</name>
    <dbReference type="NCBI Taxonomy" id="138073"/>
    <lineage>
        <taxon>Bacteria</taxon>
        <taxon>Pseudomonadati</taxon>
        <taxon>Pseudomonadota</taxon>
        <taxon>Gammaproteobacteria</taxon>
        <taxon>Enterobacterales</taxon>
        <taxon>Enterobacteriaceae</taxon>
        <taxon>aphid secondary symbionts</taxon>
        <taxon>Candidatus Regiella</taxon>
    </lineage>
</organism>
<reference evidence="1 2" key="1">
    <citation type="submission" date="2020-06" db="EMBL/GenBank/DDBJ databases">
        <title>The genome sequence of Candidatus Regiella insecticola strain Tut.</title>
        <authorList>
            <person name="Nikoh N."/>
            <person name="Tsuchida T."/>
            <person name="Koga R."/>
            <person name="Oshima K."/>
            <person name="Hattori M."/>
            <person name="Fukatsu T."/>
        </authorList>
    </citation>
    <scope>NUCLEOTIDE SEQUENCE [LARGE SCALE GENOMIC DNA]</scope>
    <source>
        <strain evidence="1 2">Tut</strain>
    </source>
</reference>
<gene>
    <name evidence="1" type="primary">yfcL</name>
    <name evidence="1" type="ORF">RINTU1_00710</name>
</gene>
<proteinExistence type="predicted"/>
<protein>
    <submittedName>
        <fullName evidence="1">YfcL family protein</fullName>
    </submittedName>
</protein>
<evidence type="ECO:0000313" key="2">
    <source>
        <dbReference type="Proteomes" id="UP000504714"/>
    </source>
</evidence>
<dbReference type="Proteomes" id="UP000504714">
    <property type="component" value="Unassembled WGS sequence"/>
</dbReference>
<sequence length="94" mass="10786">MLEKFEARILAQIDDMVEYADADNLFASGYLCGHVTLAVAQAKKHGEHSVEQLDIRVKRSLEKAVKAGELSPPDQRLVFNMWHYLLHQAQHEER</sequence>
<dbReference type="AlphaFoldDB" id="A0A6L2ZL64"/>
<accession>A0A6L2ZL64</accession>
<dbReference type="InterPro" id="IPR014987">
    <property type="entry name" value="UPF_YfcL"/>
</dbReference>
<comment type="caution">
    <text evidence="1">The sequence shown here is derived from an EMBL/GenBank/DDBJ whole genome shotgun (WGS) entry which is preliminary data.</text>
</comment>